<dbReference type="AlphaFoldDB" id="A0AAV5TDN3"/>
<name>A0AAV5TDN3_9BILA</name>
<evidence type="ECO:0000256" key="1">
    <source>
        <dbReference type="SAM" id="SignalP"/>
    </source>
</evidence>
<feature type="non-terminal residue" evidence="2">
    <location>
        <position position="215"/>
    </location>
</feature>
<proteinExistence type="predicted"/>
<keyword evidence="1" id="KW-0732">Signal</keyword>
<feature type="non-terminal residue" evidence="2">
    <location>
        <position position="1"/>
    </location>
</feature>
<organism evidence="2 3">
    <name type="scientific">Pristionchus entomophagus</name>
    <dbReference type="NCBI Taxonomy" id="358040"/>
    <lineage>
        <taxon>Eukaryota</taxon>
        <taxon>Metazoa</taxon>
        <taxon>Ecdysozoa</taxon>
        <taxon>Nematoda</taxon>
        <taxon>Chromadorea</taxon>
        <taxon>Rhabditida</taxon>
        <taxon>Rhabditina</taxon>
        <taxon>Diplogasteromorpha</taxon>
        <taxon>Diplogasteroidea</taxon>
        <taxon>Neodiplogasteridae</taxon>
        <taxon>Pristionchus</taxon>
    </lineage>
</organism>
<evidence type="ECO:0000313" key="2">
    <source>
        <dbReference type="EMBL" id="GMS90898.1"/>
    </source>
</evidence>
<evidence type="ECO:0000313" key="3">
    <source>
        <dbReference type="Proteomes" id="UP001432027"/>
    </source>
</evidence>
<keyword evidence="3" id="KW-1185">Reference proteome</keyword>
<comment type="caution">
    <text evidence="2">The sequence shown here is derived from an EMBL/GenBank/DDBJ whole genome shotgun (WGS) entry which is preliminary data.</text>
</comment>
<feature type="chain" id="PRO_5043416929" description="Secreted protein" evidence="1">
    <location>
        <begin position="23"/>
        <end position="215"/>
    </location>
</feature>
<dbReference type="Proteomes" id="UP001432027">
    <property type="component" value="Unassembled WGS sequence"/>
</dbReference>
<evidence type="ECO:0008006" key="4">
    <source>
        <dbReference type="Google" id="ProtNLM"/>
    </source>
</evidence>
<sequence>SMTMVVRSTFLLAALSLVVVSGRFGPRVCSNITIQAEGNCPAKGYDCDDTLPIRYRVRDEDNWANAEVECVDEQACLAVDYQIVDKVRCRDSKWRAEGKCDIPTTSVVCAKRCDSDVCASHLHDAPSEYKKLSVHDATESSKCAVAKCKYGFVVLRRNGTPIKELPSSTRLSCSGNGKWAVNDKEKHTYVMCKRRGGGQSCSSQCDDRPWSIDDW</sequence>
<protein>
    <recommendedName>
        <fullName evidence="4">Secreted protein</fullName>
    </recommendedName>
</protein>
<feature type="signal peptide" evidence="1">
    <location>
        <begin position="1"/>
        <end position="22"/>
    </location>
</feature>
<gene>
    <name evidence="2" type="ORF">PENTCL1PPCAC_13073</name>
</gene>
<reference evidence="2" key="1">
    <citation type="submission" date="2023-10" db="EMBL/GenBank/DDBJ databases">
        <title>Genome assembly of Pristionchus species.</title>
        <authorList>
            <person name="Yoshida K."/>
            <person name="Sommer R.J."/>
        </authorList>
    </citation>
    <scope>NUCLEOTIDE SEQUENCE</scope>
    <source>
        <strain evidence="2">RS0144</strain>
    </source>
</reference>
<accession>A0AAV5TDN3</accession>
<dbReference type="EMBL" id="BTSX01000003">
    <property type="protein sequence ID" value="GMS90898.1"/>
    <property type="molecule type" value="Genomic_DNA"/>
</dbReference>